<keyword evidence="4" id="KW-1185">Reference proteome</keyword>
<sequence>MSKSSYIGANVEVDSDTFTSFINKVNAVIADMSSTVVTAAPVAQANSTNGASTSGNAHVEGVLSAGVLVAPELRGGTMSVPATMVISTNTNPKANTSVSLGTDTARYTNVFMTNANTRNLFANTSQTNNLTVFTAANVNALDANTADITTLTSNSATITTIVNDTLTSNSATITTLSSNTFTSNSATIATADVGALTANTATVKTGTVTTLTSNSATITTLTSNTITVNTDLTVNRNLSIANNISANSLNVTKDVFIAGNLVVQGVTSLASDQALSVNTSIAEFLTVQQVALFNGNTTIGNAATDSLTITAKVASNIIPSGNTYSLGNTTNKFATAHITSMDSPTFTSVMNQTGAAPHYQLEETDTNTVGRVIVSGGQLYVQAGAANSGTTTSSGIIRFAGLNNADVSTLAVRSGGNWQSIYHQGNDGDGSGLDADLFEGQHGPYYLDAANFTGTLADARLPTSMAGKTFTSEVTATSIRLTSAGDITPTSTNHAFQIGLDSGVNVAINTNEIVCRNNGVFTSLMIPGGVTFDPAVTLSVDNGGTGANTAAGARTNLGLAAVAASGSATDLTTGTLNNARLPSSMTGKTFTSNTEISGMLTINHATSAELRLEMNGILSGRVYRDAGGGLVMRRYNSTTGAAEGYIQIVGNGADDLKYNGSTIWHDGNAALDIASVTGMSGAVMWFARNSAPAGFLKANGAAVSRTTYAALYAAIGTTFGAGDGSTTFNLPDLRGEFIRGWDDGRGIDVSRVFGSAQSANIQSHTHSIDPPSTTTTSDTHTHTWSGTTSSDAHTHTFSGTTNTTGAHTHTITTEDNTNLGSLVQSSAGGTDSTTNTGSAGDHSHTFSGTTSSDSHTHTVSGTTSGDTHSHTVDIAAFTSGAAGSGTDTRPRNIALLACIKY</sequence>
<feature type="compositionally biased region" description="Low complexity" evidence="1">
    <location>
        <begin position="845"/>
        <end position="868"/>
    </location>
</feature>
<evidence type="ECO:0000313" key="3">
    <source>
        <dbReference type="EMBL" id="AKF12635.1"/>
    </source>
</evidence>
<dbReference type="InterPro" id="IPR011083">
    <property type="entry name" value="Phage_tail_collar_dom"/>
</dbReference>
<dbReference type="Pfam" id="PF07484">
    <property type="entry name" value="Collar"/>
    <property type="match status" value="1"/>
</dbReference>
<evidence type="ECO:0000259" key="2">
    <source>
        <dbReference type="Pfam" id="PF07484"/>
    </source>
</evidence>
<dbReference type="Gene3D" id="3.90.1340.10">
    <property type="entry name" value="Phage tail collar domain"/>
    <property type="match status" value="1"/>
</dbReference>
<dbReference type="SUPFAM" id="SSF88874">
    <property type="entry name" value="Receptor-binding domain of short tail fibre protein gp12"/>
    <property type="match status" value="1"/>
</dbReference>
<accession>A0A0F6YNJ5</accession>
<name>A0A0F6YNJ5_9CAUD</name>
<feature type="domain" description="Phage tail collar" evidence="2">
    <location>
        <begin position="681"/>
        <end position="738"/>
    </location>
</feature>
<dbReference type="InterPro" id="IPR037053">
    <property type="entry name" value="Phage_tail_collar_dom_sf"/>
</dbReference>
<feature type="region of interest" description="Disordered" evidence="1">
    <location>
        <begin position="758"/>
        <end position="868"/>
    </location>
</feature>
<feature type="compositionally biased region" description="Polar residues" evidence="1">
    <location>
        <begin position="814"/>
        <end position="838"/>
    </location>
</feature>
<gene>
    <name evidence="3" type="ORF">PHIM7_88</name>
</gene>
<feature type="compositionally biased region" description="Low complexity" evidence="1">
    <location>
        <begin position="763"/>
        <end position="813"/>
    </location>
</feature>
<evidence type="ECO:0000256" key="1">
    <source>
        <dbReference type="SAM" id="MobiDB-lite"/>
    </source>
</evidence>
<organism evidence="3 4">
    <name type="scientific">Sinorhizobium phage phiM7</name>
    <dbReference type="NCBI Taxonomy" id="1647403"/>
    <lineage>
        <taxon>Viruses</taxon>
        <taxon>Duplodnaviria</taxon>
        <taxon>Heunggongvirae</taxon>
        <taxon>Uroviricota</taxon>
        <taxon>Caudoviricetes</taxon>
        <taxon>Emdodecavirus</taxon>
        <taxon>Emdodecavirus M7</taxon>
    </lineage>
</organism>
<dbReference type="Proteomes" id="UP000221947">
    <property type="component" value="Segment"/>
</dbReference>
<protein>
    <submittedName>
        <fullName evidence="3">Putative tail fiber protein</fullName>
    </submittedName>
</protein>
<proteinExistence type="predicted"/>
<evidence type="ECO:0000313" key="4">
    <source>
        <dbReference type="Proteomes" id="UP000221947"/>
    </source>
</evidence>
<dbReference type="EMBL" id="KR052480">
    <property type="protein sequence ID" value="AKF12635.1"/>
    <property type="molecule type" value="Genomic_DNA"/>
</dbReference>
<reference evidence="3 4" key="1">
    <citation type="submission" date="2015-04" db="EMBL/GenBank/DDBJ databases">
        <authorList>
            <person name="Schouten J.T."/>
            <person name="Crockett J.T."/>
            <person name="Hodson T.S."/>
            <person name="Hyde J.R."/>
            <person name="Smith T.A."/>
            <person name="Merrill B.D."/>
            <person name="Crook M.B."/>
            <person name="Griffitts J.S."/>
            <person name="Burnett S.H."/>
            <person name="Grose J.H."/>
            <person name="Breakwell D.P."/>
        </authorList>
    </citation>
    <scope>NUCLEOTIDE SEQUENCE [LARGE SCALE GENOMIC DNA]</scope>
</reference>